<reference evidence="4 5" key="1">
    <citation type="journal article" date="2016" name="Nat. Commun.">
        <title>Thousands of microbial genomes shed light on interconnected biogeochemical processes in an aquifer system.</title>
        <authorList>
            <person name="Anantharaman K."/>
            <person name="Brown C.T."/>
            <person name="Hug L.A."/>
            <person name="Sharon I."/>
            <person name="Castelle C.J."/>
            <person name="Probst A.J."/>
            <person name="Thomas B.C."/>
            <person name="Singh A."/>
            <person name="Wilkins M.J."/>
            <person name="Karaoz U."/>
            <person name="Brodie E.L."/>
            <person name="Williams K.H."/>
            <person name="Hubbard S.S."/>
            <person name="Banfield J.F."/>
        </authorList>
    </citation>
    <scope>NUCLEOTIDE SEQUENCE [LARGE SCALE GENOMIC DNA]</scope>
</reference>
<dbReference type="InterPro" id="IPR058441">
    <property type="entry name" value="DUF8128"/>
</dbReference>
<dbReference type="AlphaFoldDB" id="A0A1F5SNV4"/>
<keyword evidence="2" id="KW-0472">Membrane</keyword>
<keyword evidence="2" id="KW-1133">Transmembrane helix</keyword>
<comment type="caution">
    <text evidence="4">The sequence shown here is derived from an EMBL/GenBank/DDBJ whole genome shotgun (WGS) entry which is preliminary data.</text>
</comment>
<keyword evidence="2" id="KW-0812">Transmembrane</keyword>
<name>A0A1F5SNV4_9BACT</name>
<dbReference type="EMBL" id="MFGB01000005">
    <property type="protein sequence ID" value="OGF27901.1"/>
    <property type="molecule type" value="Genomic_DNA"/>
</dbReference>
<evidence type="ECO:0000313" key="5">
    <source>
        <dbReference type="Proteomes" id="UP000178367"/>
    </source>
</evidence>
<proteinExistence type="predicted"/>
<organism evidence="4 5">
    <name type="scientific">Candidatus Falkowbacteria bacterium RIFOXYA2_FULL_47_19</name>
    <dbReference type="NCBI Taxonomy" id="1797994"/>
    <lineage>
        <taxon>Bacteria</taxon>
        <taxon>Candidatus Falkowiibacteriota</taxon>
    </lineage>
</organism>
<evidence type="ECO:0000259" key="3">
    <source>
        <dbReference type="Pfam" id="PF26449"/>
    </source>
</evidence>
<evidence type="ECO:0000256" key="1">
    <source>
        <dbReference type="SAM" id="MobiDB-lite"/>
    </source>
</evidence>
<dbReference type="STRING" id="1797994.A2227_04775"/>
<protein>
    <recommendedName>
        <fullName evidence="3">DUF8128 domain-containing protein</fullName>
    </recommendedName>
</protein>
<accession>A0A1F5SNV4</accession>
<evidence type="ECO:0000256" key="2">
    <source>
        <dbReference type="SAM" id="Phobius"/>
    </source>
</evidence>
<feature type="domain" description="DUF8128" evidence="3">
    <location>
        <begin position="131"/>
        <end position="324"/>
    </location>
</feature>
<evidence type="ECO:0000313" key="4">
    <source>
        <dbReference type="EMBL" id="OGF27901.1"/>
    </source>
</evidence>
<feature type="transmembrane region" description="Helical" evidence="2">
    <location>
        <begin position="20"/>
        <end position="41"/>
    </location>
</feature>
<feature type="compositionally biased region" description="Basic and acidic residues" evidence="1">
    <location>
        <begin position="467"/>
        <end position="502"/>
    </location>
</feature>
<sequence>MISLDLSPIYDFLSLPADVFLLRLIILFGWIPICVIILFSIKEIWMHYINIKWGSEQKFTLLAIDIPRGNAQSPKAVENIFTYLAGAQQSLNLIEKYWIGKFQLSFSLEIVGIDGYTQFLIYTPVIFRDLVESAIYSQYPDAEITEVNDYTQEAPKRFPDEEYDIWGAEFVQVKSPAYPIKLYEEFIHLFGEPEEQFKDPMASLMDLYSSLKPGEQIWFQIIITPIDFSWTAMSDGEVGKILGEKKKADGLIDKTIKLLTDSLWSMGEIIYKTGATEVKKKEDESLKMFNLKPKERKQIESIQLKSAKVGFGSKIRFIYLSKKEIMNKPKALNGFVGYMKQFAALDLNNLKPDTKVTGTSAQYFFTGLRLKWKKNKIMSYYVSRDGFSGKSPGILNIEELATIWHFPVEAVVKAPLIQKTPGRKAEPPMSLPLVEEGTSNEEIFSRPAKARGVRPRPDPFTQDETGEADRKFKTPEYGRRDNGPADDIFREPEEKPVKKEPPNVKGAPPENLPVS</sequence>
<feature type="region of interest" description="Disordered" evidence="1">
    <location>
        <begin position="421"/>
        <end position="515"/>
    </location>
</feature>
<dbReference type="Pfam" id="PF26449">
    <property type="entry name" value="DUF8128"/>
    <property type="match status" value="1"/>
</dbReference>
<gene>
    <name evidence="4" type="ORF">A2227_04775</name>
</gene>
<dbReference type="Proteomes" id="UP000178367">
    <property type="component" value="Unassembled WGS sequence"/>
</dbReference>